<keyword evidence="1" id="KW-0805">Transcription regulation</keyword>
<evidence type="ECO:0000259" key="5">
    <source>
        <dbReference type="PROSITE" id="PS50977"/>
    </source>
</evidence>
<dbReference type="Gene3D" id="1.10.10.60">
    <property type="entry name" value="Homeodomain-like"/>
    <property type="match status" value="1"/>
</dbReference>
<dbReference type="SUPFAM" id="SSF46689">
    <property type="entry name" value="Homeodomain-like"/>
    <property type="match status" value="1"/>
</dbReference>
<dbReference type="InterPro" id="IPR036271">
    <property type="entry name" value="Tet_transcr_reg_TetR-rel_C_sf"/>
</dbReference>
<proteinExistence type="predicted"/>
<evidence type="ECO:0000313" key="6">
    <source>
        <dbReference type="EMBL" id="RPF26803.1"/>
    </source>
</evidence>
<dbReference type="Gene3D" id="1.10.357.10">
    <property type="entry name" value="Tetracycline Repressor, domain 2"/>
    <property type="match status" value="1"/>
</dbReference>
<dbReference type="PANTHER" id="PTHR30055:SF151">
    <property type="entry name" value="TRANSCRIPTIONAL REGULATORY PROTEIN"/>
    <property type="match status" value="1"/>
</dbReference>
<dbReference type="InterPro" id="IPR009057">
    <property type="entry name" value="Homeodomain-like_sf"/>
</dbReference>
<dbReference type="EMBL" id="RKRA01000001">
    <property type="protein sequence ID" value="RPF26803.1"/>
    <property type="molecule type" value="Genomic_DNA"/>
</dbReference>
<evidence type="ECO:0000256" key="2">
    <source>
        <dbReference type="ARBA" id="ARBA00023125"/>
    </source>
</evidence>
<keyword evidence="2 4" id="KW-0238">DNA-binding</keyword>
<dbReference type="SUPFAM" id="SSF48498">
    <property type="entry name" value="Tetracyclin repressor-like, C-terminal domain"/>
    <property type="match status" value="1"/>
</dbReference>
<accession>A0A3N4Z2R7</accession>
<dbReference type="GO" id="GO:0000976">
    <property type="term" value="F:transcription cis-regulatory region binding"/>
    <property type="evidence" value="ECO:0007669"/>
    <property type="project" value="TreeGrafter"/>
</dbReference>
<dbReference type="InterPro" id="IPR004111">
    <property type="entry name" value="Repressor_TetR_C"/>
</dbReference>
<evidence type="ECO:0000256" key="3">
    <source>
        <dbReference type="ARBA" id="ARBA00023163"/>
    </source>
</evidence>
<dbReference type="PROSITE" id="PS50977">
    <property type="entry name" value="HTH_TETR_2"/>
    <property type="match status" value="1"/>
</dbReference>
<dbReference type="GO" id="GO:0003700">
    <property type="term" value="F:DNA-binding transcription factor activity"/>
    <property type="evidence" value="ECO:0007669"/>
    <property type="project" value="TreeGrafter"/>
</dbReference>
<dbReference type="InterPro" id="IPR050109">
    <property type="entry name" value="HTH-type_TetR-like_transc_reg"/>
</dbReference>
<feature type="DNA-binding region" description="H-T-H motif" evidence="4">
    <location>
        <begin position="34"/>
        <end position="53"/>
    </location>
</feature>
<organism evidence="6 7">
    <name type="scientific">Georgenia muralis</name>
    <dbReference type="NCBI Taxonomy" id="154117"/>
    <lineage>
        <taxon>Bacteria</taxon>
        <taxon>Bacillati</taxon>
        <taxon>Actinomycetota</taxon>
        <taxon>Actinomycetes</taxon>
        <taxon>Micrococcales</taxon>
        <taxon>Bogoriellaceae</taxon>
        <taxon>Georgenia</taxon>
    </lineage>
</organism>
<dbReference type="PANTHER" id="PTHR30055">
    <property type="entry name" value="HTH-TYPE TRANSCRIPTIONAL REGULATOR RUTR"/>
    <property type="match status" value="1"/>
</dbReference>
<protein>
    <submittedName>
        <fullName evidence="6">TetR family transcriptional regulator</fullName>
    </submittedName>
</protein>
<dbReference type="Pfam" id="PF00440">
    <property type="entry name" value="TetR_N"/>
    <property type="match status" value="1"/>
</dbReference>
<comment type="caution">
    <text evidence="6">The sequence shown here is derived from an EMBL/GenBank/DDBJ whole genome shotgun (WGS) entry which is preliminary data.</text>
</comment>
<name>A0A3N4Z2R7_9MICO</name>
<keyword evidence="7" id="KW-1185">Reference proteome</keyword>
<dbReference type="GO" id="GO:0045892">
    <property type="term" value="P:negative regulation of DNA-templated transcription"/>
    <property type="evidence" value="ECO:0007669"/>
    <property type="project" value="InterPro"/>
</dbReference>
<feature type="domain" description="HTH tetR-type" evidence="5">
    <location>
        <begin position="11"/>
        <end position="71"/>
    </location>
</feature>
<sequence length="236" mass="26062">MDPTEQSVRGPLTRDQIVASALRLVDADGLSALSMRRLGADLGVEAMALYRHVNGREDLLEAMIEDVTARLELSEDVDLGPHGGWQTYLQWLAHTVREIAMEHPHVFPLIATRHPAAAWLRPPLRSLEVVEDFLAVLGRNGFSDDRAVTAYRTFTSFLIGQLLLDVSQRGGETVPEETLDVVGAELGTEVGSSDASLTGYPHILRLKNKLSEDRGEEEFEAALEAVLDRIERLVSK</sequence>
<evidence type="ECO:0000256" key="1">
    <source>
        <dbReference type="ARBA" id="ARBA00023015"/>
    </source>
</evidence>
<gene>
    <name evidence="6" type="ORF">EDD32_1260</name>
</gene>
<dbReference type="Pfam" id="PF02909">
    <property type="entry name" value="TetR_C_1"/>
    <property type="match status" value="1"/>
</dbReference>
<dbReference type="InterPro" id="IPR001647">
    <property type="entry name" value="HTH_TetR"/>
</dbReference>
<dbReference type="AlphaFoldDB" id="A0A3N4Z2R7"/>
<evidence type="ECO:0000256" key="4">
    <source>
        <dbReference type="PROSITE-ProRule" id="PRU00335"/>
    </source>
</evidence>
<dbReference type="Proteomes" id="UP000280726">
    <property type="component" value="Unassembled WGS sequence"/>
</dbReference>
<evidence type="ECO:0000313" key="7">
    <source>
        <dbReference type="Proteomes" id="UP000280726"/>
    </source>
</evidence>
<reference evidence="6 7" key="1">
    <citation type="submission" date="2018-11" db="EMBL/GenBank/DDBJ databases">
        <title>Sequencing the genomes of 1000 actinobacteria strains.</title>
        <authorList>
            <person name="Klenk H.-P."/>
        </authorList>
    </citation>
    <scope>NUCLEOTIDE SEQUENCE [LARGE SCALE GENOMIC DNA]</scope>
    <source>
        <strain evidence="6 7">DSM 14418</strain>
    </source>
</reference>
<keyword evidence="3" id="KW-0804">Transcription</keyword>